<proteinExistence type="predicted"/>
<feature type="region of interest" description="Disordered" evidence="1">
    <location>
        <begin position="1"/>
        <end position="26"/>
    </location>
</feature>
<gene>
    <name evidence="2" type="primary">8</name>
    <name evidence="2" type="ORF">SEA_ALI17_8</name>
</gene>
<dbReference type="RefSeq" id="YP_010002485.1">
    <property type="nucleotide sequence ID" value="NC_053245.1"/>
</dbReference>
<evidence type="ECO:0000256" key="1">
    <source>
        <dbReference type="SAM" id="MobiDB-lite"/>
    </source>
</evidence>
<keyword evidence="3" id="KW-1185">Reference proteome</keyword>
<dbReference type="GeneID" id="63027036"/>
<name>A0A385DMY3_9CAUD</name>
<reference evidence="2 3" key="1">
    <citation type="submission" date="2018-07" db="EMBL/GenBank/DDBJ databases">
        <authorList>
            <person name="Celious N.A."/>
            <person name="Jones R.M."/>
            <person name="Banks M.D."/>
            <person name="Grant A."/>
            <person name="McCray S.R."/>
            <person name="Melton Z.A."/>
            <person name="Mitchell A.N."/>
            <person name="Smalls C.A."/>
            <person name="Postiglione A.E."/>
            <person name="Patwardhan S."/>
            <person name="Newman R.H."/>
            <person name="Coomans R.J."/>
            <person name="Warner M.H."/>
            <person name="Garlena R.A."/>
            <person name="Russell D.A."/>
            <person name="Pope W.H."/>
            <person name="Jacobs-Sera D."/>
            <person name="Hatfull G.F."/>
        </authorList>
    </citation>
    <scope>NUCLEOTIDE SEQUENCE [LARGE SCALE GENOMIC DNA]</scope>
</reference>
<evidence type="ECO:0000313" key="2">
    <source>
        <dbReference type="EMBL" id="AXQ60624.1"/>
    </source>
</evidence>
<organism evidence="2 3">
    <name type="scientific">Gordonia phage Ali17</name>
    <dbReference type="NCBI Taxonomy" id="2301561"/>
    <lineage>
        <taxon>Viruses</taxon>
        <taxon>Duplodnaviria</taxon>
        <taxon>Heunggongvirae</taxon>
        <taxon>Uroviricota</taxon>
        <taxon>Caudoviricetes</taxon>
        <taxon>Stackebrandtviridae</taxon>
        <taxon>Schenleyvirinae</taxon>
        <taxon>Leonardvirus</taxon>
        <taxon>Leonardvirus ali17</taxon>
    </lineage>
</organism>
<accession>A0A385DMY3</accession>
<dbReference type="KEGG" id="vg:63027036"/>
<feature type="compositionally biased region" description="Low complexity" evidence="1">
    <location>
        <begin position="1"/>
        <end position="10"/>
    </location>
</feature>
<sequence>MRALETPGARTRTRHHRPPPPRGTAAMTINAPALRTNPWDDVAPTPRFKSALATIPEPPKSTVLTFSKRYPGSTRTYTFAALKVRKNVWSLTGRETSTLTWLELLEFIGDGERDGLGWRTIRYATSWGSPTE</sequence>
<evidence type="ECO:0000313" key="3">
    <source>
        <dbReference type="Proteomes" id="UP000262272"/>
    </source>
</evidence>
<dbReference type="EMBL" id="MH669000">
    <property type="protein sequence ID" value="AXQ60624.1"/>
    <property type="molecule type" value="Genomic_DNA"/>
</dbReference>
<dbReference type="Proteomes" id="UP000262272">
    <property type="component" value="Segment"/>
</dbReference>
<protein>
    <submittedName>
        <fullName evidence="2">Uncharacterized protein</fullName>
    </submittedName>
</protein>